<dbReference type="InterPro" id="IPR050079">
    <property type="entry name" value="DEAD_box_RNA_helicase"/>
</dbReference>
<protein>
    <recommendedName>
        <fullName evidence="1">RNA helicase</fullName>
        <ecNumber evidence="1">3.6.4.13</ecNumber>
    </recommendedName>
</protein>
<dbReference type="PROSITE" id="PS00039">
    <property type="entry name" value="DEAD_ATP_HELICASE"/>
    <property type="match status" value="1"/>
</dbReference>
<evidence type="ECO:0000256" key="8">
    <source>
        <dbReference type="SAM" id="MobiDB-lite"/>
    </source>
</evidence>
<feature type="domain" description="Helicase ATP-binding" evidence="9">
    <location>
        <begin position="61"/>
        <end position="215"/>
    </location>
</feature>
<dbReference type="InterPro" id="IPR000629">
    <property type="entry name" value="RNA-helicase_DEAD-box_CS"/>
</dbReference>
<evidence type="ECO:0000256" key="6">
    <source>
        <dbReference type="PROSITE-ProRule" id="PRU00552"/>
    </source>
</evidence>
<dbReference type="AlphaFoldDB" id="A0A915DA26"/>
<dbReference type="EC" id="3.6.4.13" evidence="1"/>
<evidence type="ECO:0000259" key="9">
    <source>
        <dbReference type="PROSITE" id="PS51192"/>
    </source>
</evidence>
<sequence length="657" mass="74550">MSEEDEDTQRLVFSEVHDLEERTIDVASDTTFENLMIKPSIIADLLKSGYRKPSPVQAKAIPLGLLGMDMLVQAKTGTGKTLVFGVLSADHLLSAPSERGLHIKLCPRNFFHGLFVGGVDVEQDKNLLRKGCQVAVGTAGRLAHLVKHRALDTRKVSLFVLDEADKLMEESFKQEVNYLFSSLPPQATQVCVFSATYPRDLEQTLCNYMLEPTLIRLNVEDVQLLGIKQYAVVEENKPDVETLLDILHTVTYSQCLIFSNDQKRCVDVATYLNQHDIRATHFSSSLSQEERFKVLKDLKNFRIRVLVSSDLSARGIDAVHVNMIVNLECPYFVESYLHRIGRAGRYGKMGAAFTILSSSKEHFRFKLLVSGGHLNVKTLDLSRKYPTDLPLNTTYFQDVAPTFVSKIEPKDNYRVAADEVKTLLIPVNSLLIPIRTNVKQQTYSREEFVALNESVSCEKWAEYACEHLHSNQVEVLIELDRRKYKCENEQVNGNPTQKAVKNGKRRGSKQTEKNVKTESQQQTTVVAKKDSESREVKEKTPTKIHQDIEPNTESRKLDKNIVKSYIPYCQYVKESHKKFLVGSDQEVGKTPRLFARTNPQEYENYIERMRKVMDEDDRLLAALAGAACTEDEPTNTAKETMKTSELKEDSKEKEGIV</sequence>
<dbReference type="GO" id="GO:0043186">
    <property type="term" value="C:P granule"/>
    <property type="evidence" value="ECO:0007669"/>
    <property type="project" value="UniProtKB-ARBA"/>
</dbReference>
<dbReference type="GO" id="GO:0005524">
    <property type="term" value="F:ATP binding"/>
    <property type="evidence" value="ECO:0007669"/>
    <property type="project" value="UniProtKB-KW"/>
</dbReference>
<dbReference type="SMART" id="SM00490">
    <property type="entry name" value="HELICc"/>
    <property type="match status" value="1"/>
</dbReference>
<dbReference type="PROSITE" id="PS51192">
    <property type="entry name" value="HELICASE_ATP_BIND_1"/>
    <property type="match status" value="1"/>
</dbReference>
<keyword evidence="5 7" id="KW-0067">ATP-binding</keyword>
<dbReference type="PANTHER" id="PTHR47959">
    <property type="entry name" value="ATP-DEPENDENT RNA HELICASE RHLE-RELATED"/>
    <property type="match status" value="1"/>
</dbReference>
<dbReference type="Pfam" id="PF00270">
    <property type="entry name" value="DEAD"/>
    <property type="match status" value="2"/>
</dbReference>
<dbReference type="InterPro" id="IPR014001">
    <property type="entry name" value="Helicase_ATP-bd"/>
</dbReference>
<proteinExistence type="inferred from homology"/>
<dbReference type="PROSITE" id="PS51195">
    <property type="entry name" value="Q_MOTIF"/>
    <property type="match status" value="1"/>
</dbReference>
<reference evidence="13" key="1">
    <citation type="submission" date="2022-11" db="UniProtKB">
        <authorList>
            <consortium name="WormBaseParasite"/>
        </authorList>
    </citation>
    <scope>IDENTIFICATION</scope>
</reference>
<dbReference type="GO" id="GO:0005829">
    <property type="term" value="C:cytosol"/>
    <property type="evidence" value="ECO:0007669"/>
    <property type="project" value="TreeGrafter"/>
</dbReference>
<accession>A0A915DA26</accession>
<keyword evidence="4 7" id="KW-0347">Helicase</keyword>
<evidence type="ECO:0000259" key="10">
    <source>
        <dbReference type="PROSITE" id="PS51194"/>
    </source>
</evidence>
<feature type="region of interest" description="Disordered" evidence="8">
    <location>
        <begin position="629"/>
        <end position="657"/>
    </location>
</feature>
<dbReference type="WBParaSite" id="jg1773">
    <property type="protein sequence ID" value="jg1773"/>
    <property type="gene ID" value="jg1773"/>
</dbReference>
<keyword evidence="12" id="KW-1185">Reference proteome</keyword>
<dbReference type="GO" id="GO:0003724">
    <property type="term" value="F:RNA helicase activity"/>
    <property type="evidence" value="ECO:0007669"/>
    <property type="project" value="UniProtKB-EC"/>
</dbReference>
<dbReference type="GO" id="GO:0003676">
    <property type="term" value="F:nucleic acid binding"/>
    <property type="evidence" value="ECO:0007669"/>
    <property type="project" value="InterPro"/>
</dbReference>
<dbReference type="PROSITE" id="PS51194">
    <property type="entry name" value="HELICASE_CTER"/>
    <property type="match status" value="1"/>
</dbReference>
<organism evidence="12 13">
    <name type="scientific">Ditylenchus dipsaci</name>
    <dbReference type="NCBI Taxonomy" id="166011"/>
    <lineage>
        <taxon>Eukaryota</taxon>
        <taxon>Metazoa</taxon>
        <taxon>Ecdysozoa</taxon>
        <taxon>Nematoda</taxon>
        <taxon>Chromadorea</taxon>
        <taxon>Rhabditida</taxon>
        <taxon>Tylenchina</taxon>
        <taxon>Tylenchomorpha</taxon>
        <taxon>Sphaerularioidea</taxon>
        <taxon>Anguinidae</taxon>
        <taxon>Anguininae</taxon>
        <taxon>Ditylenchus</taxon>
    </lineage>
</organism>
<evidence type="ECO:0000313" key="13">
    <source>
        <dbReference type="WBParaSite" id="jg1773"/>
    </source>
</evidence>
<dbReference type="InterPro" id="IPR014014">
    <property type="entry name" value="RNA_helicase_DEAD_Q_motif"/>
</dbReference>
<dbReference type="PANTHER" id="PTHR47959:SF1">
    <property type="entry name" value="ATP-DEPENDENT RNA HELICASE DBPA"/>
    <property type="match status" value="1"/>
</dbReference>
<keyword evidence="2 7" id="KW-0547">Nucleotide-binding</keyword>
<dbReference type="SUPFAM" id="SSF52540">
    <property type="entry name" value="P-loop containing nucleoside triphosphate hydrolases"/>
    <property type="match status" value="1"/>
</dbReference>
<name>A0A915DA26_9BILA</name>
<dbReference type="GO" id="GO:0016787">
    <property type="term" value="F:hydrolase activity"/>
    <property type="evidence" value="ECO:0007669"/>
    <property type="project" value="UniProtKB-KW"/>
</dbReference>
<dbReference type="Pfam" id="PF00271">
    <property type="entry name" value="Helicase_C"/>
    <property type="match status" value="1"/>
</dbReference>
<evidence type="ECO:0000256" key="2">
    <source>
        <dbReference type="ARBA" id="ARBA00022741"/>
    </source>
</evidence>
<dbReference type="Gene3D" id="3.40.50.300">
    <property type="entry name" value="P-loop containing nucleotide triphosphate hydrolases"/>
    <property type="match status" value="3"/>
</dbReference>
<evidence type="ECO:0000313" key="12">
    <source>
        <dbReference type="Proteomes" id="UP000887574"/>
    </source>
</evidence>
<dbReference type="InterPro" id="IPR011545">
    <property type="entry name" value="DEAD/DEAH_box_helicase_dom"/>
</dbReference>
<feature type="compositionally biased region" description="Polar residues" evidence="8">
    <location>
        <begin position="490"/>
        <end position="499"/>
    </location>
</feature>
<feature type="compositionally biased region" description="Basic and acidic residues" evidence="8">
    <location>
        <begin position="639"/>
        <end position="657"/>
    </location>
</feature>
<keyword evidence="3 7" id="KW-0378">Hydrolase</keyword>
<evidence type="ECO:0000259" key="11">
    <source>
        <dbReference type="PROSITE" id="PS51195"/>
    </source>
</evidence>
<evidence type="ECO:0000256" key="3">
    <source>
        <dbReference type="ARBA" id="ARBA00022801"/>
    </source>
</evidence>
<dbReference type="InterPro" id="IPR027417">
    <property type="entry name" value="P-loop_NTPase"/>
</dbReference>
<evidence type="ECO:0000256" key="5">
    <source>
        <dbReference type="ARBA" id="ARBA00022840"/>
    </source>
</evidence>
<evidence type="ECO:0000256" key="1">
    <source>
        <dbReference type="ARBA" id="ARBA00012552"/>
    </source>
</evidence>
<feature type="compositionally biased region" description="Basic and acidic residues" evidence="8">
    <location>
        <begin position="527"/>
        <end position="551"/>
    </location>
</feature>
<feature type="region of interest" description="Disordered" evidence="8">
    <location>
        <begin position="490"/>
        <end position="551"/>
    </location>
</feature>
<evidence type="ECO:0000256" key="4">
    <source>
        <dbReference type="ARBA" id="ARBA00022806"/>
    </source>
</evidence>
<comment type="similarity">
    <text evidence="7">Belongs to the DEAD box helicase family.</text>
</comment>
<dbReference type="SMART" id="SM00487">
    <property type="entry name" value="DEXDc"/>
    <property type="match status" value="1"/>
</dbReference>
<dbReference type="InterPro" id="IPR001650">
    <property type="entry name" value="Helicase_C-like"/>
</dbReference>
<feature type="short sequence motif" description="Q motif" evidence="6">
    <location>
        <begin position="30"/>
        <end position="58"/>
    </location>
</feature>
<evidence type="ECO:0000256" key="7">
    <source>
        <dbReference type="RuleBase" id="RU000492"/>
    </source>
</evidence>
<feature type="domain" description="DEAD-box RNA helicase Q" evidence="11">
    <location>
        <begin position="30"/>
        <end position="58"/>
    </location>
</feature>
<feature type="domain" description="Helicase C-terminal" evidence="10">
    <location>
        <begin position="239"/>
        <end position="387"/>
    </location>
</feature>
<dbReference type="Proteomes" id="UP000887574">
    <property type="component" value="Unplaced"/>
</dbReference>
<dbReference type="CDD" id="cd18787">
    <property type="entry name" value="SF2_C_DEAD"/>
    <property type="match status" value="1"/>
</dbReference>